<dbReference type="AlphaFoldDB" id="A0A5S9QAC6"/>
<dbReference type="Proteomes" id="UP000441399">
    <property type="component" value="Unassembled WGS sequence"/>
</dbReference>
<dbReference type="EMBL" id="CACSIO010000023">
    <property type="protein sequence ID" value="CAA0114481.1"/>
    <property type="molecule type" value="Genomic_DNA"/>
</dbReference>
<organism evidence="1 2">
    <name type="scientific">BD1-7 clade bacterium</name>
    <dbReference type="NCBI Taxonomy" id="2029982"/>
    <lineage>
        <taxon>Bacteria</taxon>
        <taxon>Pseudomonadati</taxon>
        <taxon>Pseudomonadota</taxon>
        <taxon>Gammaproteobacteria</taxon>
        <taxon>Cellvibrionales</taxon>
        <taxon>Spongiibacteraceae</taxon>
        <taxon>BD1-7 clade</taxon>
    </lineage>
</organism>
<accession>A0A5S9QAC6</accession>
<keyword evidence="2" id="KW-1185">Reference proteome</keyword>
<gene>
    <name evidence="1" type="ORF">OPDIPICF_01607</name>
</gene>
<sequence length="33" mass="3845">MHKKTGIKRRFFYALDDDAISLDDTALTAHEQH</sequence>
<name>A0A5S9QAC6_9GAMM</name>
<reference evidence="1 2" key="1">
    <citation type="submission" date="2019-11" db="EMBL/GenBank/DDBJ databases">
        <authorList>
            <person name="Holert J."/>
        </authorList>
    </citation>
    <scope>NUCLEOTIDE SEQUENCE [LARGE SCALE GENOMIC DNA]</scope>
    <source>
        <strain evidence="1">SB11_3</strain>
    </source>
</reference>
<proteinExistence type="predicted"/>
<evidence type="ECO:0000313" key="2">
    <source>
        <dbReference type="Proteomes" id="UP000441399"/>
    </source>
</evidence>
<evidence type="ECO:0000313" key="1">
    <source>
        <dbReference type="EMBL" id="CAA0114481.1"/>
    </source>
</evidence>
<protein>
    <submittedName>
        <fullName evidence="1">Uncharacterized protein</fullName>
    </submittedName>
</protein>